<proteinExistence type="predicted"/>
<comment type="caution">
    <text evidence="2">The sequence shown here is derived from an EMBL/GenBank/DDBJ whole genome shotgun (WGS) entry which is preliminary data.</text>
</comment>
<evidence type="ECO:0000256" key="1">
    <source>
        <dbReference type="SAM" id="SignalP"/>
    </source>
</evidence>
<accession>A0AAD8Q198</accession>
<feature type="signal peptide" evidence="1">
    <location>
        <begin position="1"/>
        <end position="24"/>
    </location>
</feature>
<evidence type="ECO:0000313" key="2">
    <source>
        <dbReference type="EMBL" id="KAK1593956.1"/>
    </source>
</evidence>
<evidence type="ECO:0008006" key="4">
    <source>
        <dbReference type="Google" id="ProtNLM"/>
    </source>
</evidence>
<protein>
    <recommendedName>
        <fullName evidence="4">Secreted protein</fullName>
    </recommendedName>
</protein>
<evidence type="ECO:0000313" key="3">
    <source>
        <dbReference type="Proteomes" id="UP001230504"/>
    </source>
</evidence>
<keyword evidence="1" id="KW-0732">Signal</keyword>
<organism evidence="2 3">
    <name type="scientific">Colletotrichum navitas</name>
    <dbReference type="NCBI Taxonomy" id="681940"/>
    <lineage>
        <taxon>Eukaryota</taxon>
        <taxon>Fungi</taxon>
        <taxon>Dikarya</taxon>
        <taxon>Ascomycota</taxon>
        <taxon>Pezizomycotina</taxon>
        <taxon>Sordariomycetes</taxon>
        <taxon>Hypocreomycetidae</taxon>
        <taxon>Glomerellales</taxon>
        <taxon>Glomerellaceae</taxon>
        <taxon>Colletotrichum</taxon>
        <taxon>Colletotrichum graminicola species complex</taxon>
    </lineage>
</organism>
<reference evidence="2" key="1">
    <citation type="submission" date="2021-06" db="EMBL/GenBank/DDBJ databases">
        <title>Comparative genomics, transcriptomics and evolutionary studies reveal genomic signatures of adaptation to plant cell wall in hemibiotrophic fungi.</title>
        <authorList>
            <consortium name="DOE Joint Genome Institute"/>
            <person name="Baroncelli R."/>
            <person name="Diaz J.F."/>
            <person name="Benocci T."/>
            <person name="Peng M."/>
            <person name="Battaglia E."/>
            <person name="Haridas S."/>
            <person name="Andreopoulos W."/>
            <person name="Labutti K."/>
            <person name="Pangilinan J."/>
            <person name="Floch G.L."/>
            <person name="Makela M.R."/>
            <person name="Henrissat B."/>
            <person name="Grigoriev I.V."/>
            <person name="Crouch J.A."/>
            <person name="De Vries R.P."/>
            <person name="Sukno S.A."/>
            <person name="Thon M.R."/>
        </authorList>
    </citation>
    <scope>NUCLEOTIDE SEQUENCE</scope>
    <source>
        <strain evidence="2">CBS 125086</strain>
    </source>
</reference>
<dbReference type="AlphaFoldDB" id="A0AAD8Q198"/>
<gene>
    <name evidence="2" type="ORF">LY79DRAFT_550408</name>
</gene>
<dbReference type="EMBL" id="JAHLJV010000022">
    <property type="protein sequence ID" value="KAK1593956.1"/>
    <property type="molecule type" value="Genomic_DNA"/>
</dbReference>
<dbReference type="RefSeq" id="XP_060415203.1">
    <property type="nucleotide sequence ID" value="XM_060557567.1"/>
</dbReference>
<keyword evidence="3" id="KW-1185">Reference proteome</keyword>
<sequence length="98" mass="10748">MELRAEGGRMFIVFALCWLGVRRGEPGRSIRDGTGDRDGVGPLWRLSADGIRHRSVGADLAARCSSDSVVRCFPGGDGNFLEFLEGMVPKHLRVFLQS</sequence>
<name>A0AAD8Q198_9PEZI</name>
<dbReference type="GeneID" id="85441807"/>
<dbReference type="Proteomes" id="UP001230504">
    <property type="component" value="Unassembled WGS sequence"/>
</dbReference>
<feature type="chain" id="PRO_5041933244" description="Secreted protein" evidence="1">
    <location>
        <begin position="25"/>
        <end position="98"/>
    </location>
</feature>